<dbReference type="OrthoDB" id="5835829at2759"/>
<proteinExistence type="predicted"/>
<dbReference type="Gene3D" id="3.40.50.2000">
    <property type="entry name" value="Glycogen Phosphorylase B"/>
    <property type="match status" value="1"/>
</dbReference>
<accession>A0A9Q1R8D3</accession>
<sequence length="102" mass="11388">MVCQLGQYLNEIELVKELNLAVEITMDYRDGTTLVSSEEVANGVKKLMDSDGEVRQSGLSESPSRKVATSLVICTEKLEGESFLVRLFSYLKGERSSRTSRH</sequence>
<dbReference type="EMBL" id="JAJAGQ010000013">
    <property type="protein sequence ID" value="KAJ8545040.1"/>
    <property type="molecule type" value="Genomic_DNA"/>
</dbReference>
<protein>
    <submittedName>
        <fullName evidence="1">Uncharacterized protein</fullName>
    </submittedName>
</protein>
<dbReference type="Proteomes" id="UP001152561">
    <property type="component" value="Unassembled WGS sequence"/>
</dbReference>
<keyword evidence="2" id="KW-1185">Reference proteome</keyword>
<organism evidence="1 2">
    <name type="scientific">Anisodus acutangulus</name>
    <dbReference type="NCBI Taxonomy" id="402998"/>
    <lineage>
        <taxon>Eukaryota</taxon>
        <taxon>Viridiplantae</taxon>
        <taxon>Streptophyta</taxon>
        <taxon>Embryophyta</taxon>
        <taxon>Tracheophyta</taxon>
        <taxon>Spermatophyta</taxon>
        <taxon>Magnoliopsida</taxon>
        <taxon>eudicotyledons</taxon>
        <taxon>Gunneridae</taxon>
        <taxon>Pentapetalae</taxon>
        <taxon>asterids</taxon>
        <taxon>lamiids</taxon>
        <taxon>Solanales</taxon>
        <taxon>Solanaceae</taxon>
        <taxon>Solanoideae</taxon>
        <taxon>Hyoscyameae</taxon>
        <taxon>Anisodus</taxon>
    </lineage>
</organism>
<evidence type="ECO:0000313" key="2">
    <source>
        <dbReference type="Proteomes" id="UP001152561"/>
    </source>
</evidence>
<dbReference type="AlphaFoldDB" id="A0A9Q1R8D3"/>
<comment type="caution">
    <text evidence="1">The sequence shown here is derived from an EMBL/GenBank/DDBJ whole genome shotgun (WGS) entry which is preliminary data.</text>
</comment>
<name>A0A9Q1R8D3_9SOLA</name>
<evidence type="ECO:0000313" key="1">
    <source>
        <dbReference type="EMBL" id="KAJ8545040.1"/>
    </source>
</evidence>
<gene>
    <name evidence="1" type="ORF">K7X08_017623</name>
</gene>
<reference evidence="2" key="1">
    <citation type="journal article" date="2023" name="Proc. Natl. Acad. Sci. U.S.A.">
        <title>Genomic and structural basis for evolution of tropane alkaloid biosynthesis.</title>
        <authorList>
            <person name="Wanga Y.-J."/>
            <person name="Taina T."/>
            <person name="Yua J.-Y."/>
            <person name="Lia J."/>
            <person name="Xua B."/>
            <person name="Chenc J."/>
            <person name="D'Auriad J.C."/>
            <person name="Huanga J.-P."/>
            <person name="Huanga S.-X."/>
        </authorList>
    </citation>
    <scope>NUCLEOTIDE SEQUENCE [LARGE SCALE GENOMIC DNA]</scope>
    <source>
        <strain evidence="2">cv. KIB-2019</strain>
    </source>
</reference>